<proteinExistence type="predicted"/>
<sequence>MEEFRLLAKDAEGNQRMTTIPAADTPRQIDAAHPGRDPKKAAMSGWIGGALEYYDFALYSLAATLIFPAIFFPSGNPTVAIIASLATYAVGYVSRPLGAIVLGAMGDRHGRKNVLVFAMLLMGFATFAVGLLPTYGQVGILAPALLVILRLVQGFAVAGELGGASAMIVEHSPDARRGFFASFSLQGTQVGSILATAVLLPLSALLPKDQFETWGWRIPFLLSAFVILAGYIIRRRVQEPPAYLAQSEAGKEKRRFPLVDLMRSHPRVLIRCIIMTFTNVVGMATLVFGVSYATQKGYGIGFSSSEFLWVTLVANIAAVITIPVFGALSDKIGRKTLMIAGGLGGGLLTWGYLWAIDQRSLFLVFVCVLIVQGIFFQMWNATFATFFQEQFPMRIRVTGFAVSQNIGLMIASFFPSIFTAVAPPGSTNVPMVIGMITFGICAAAAVATFLSSDTKGKSLEDLETQKA</sequence>
<keyword evidence="4 7" id="KW-0812">Transmembrane</keyword>
<dbReference type="STRING" id="861266.ARTSIC4J27_345"/>
<feature type="transmembrane region" description="Helical" evidence="7">
    <location>
        <begin position="114"/>
        <end position="132"/>
    </location>
</feature>
<feature type="transmembrane region" description="Helical" evidence="7">
    <location>
        <begin position="78"/>
        <end position="102"/>
    </location>
</feature>
<dbReference type="Gene3D" id="1.20.1250.20">
    <property type="entry name" value="MFS general substrate transporter like domains"/>
    <property type="match status" value="1"/>
</dbReference>
<dbReference type="PANTHER" id="PTHR43045:SF1">
    <property type="entry name" value="SHIKIMATE TRANSPORTER"/>
    <property type="match status" value="1"/>
</dbReference>
<gene>
    <name evidence="9" type="primary">shiA1</name>
    <name evidence="9" type="ORF">ARTSIC4J27_345</name>
</gene>
<feature type="transmembrane region" description="Helical" evidence="7">
    <location>
        <begin position="361"/>
        <end position="387"/>
    </location>
</feature>
<dbReference type="EMBL" id="CAQI01000027">
    <property type="protein sequence ID" value="CCQ44419.1"/>
    <property type="molecule type" value="Genomic_DNA"/>
</dbReference>
<keyword evidence="5 7" id="KW-1133">Transmembrane helix</keyword>
<dbReference type="SUPFAM" id="SSF103473">
    <property type="entry name" value="MFS general substrate transporter"/>
    <property type="match status" value="1"/>
</dbReference>
<comment type="subcellular location">
    <subcellularLocation>
        <location evidence="1">Cell membrane</location>
        <topology evidence="1">Multi-pass membrane protein</topology>
    </subcellularLocation>
</comment>
<feature type="transmembrane region" description="Helical" evidence="7">
    <location>
        <begin position="138"/>
        <end position="158"/>
    </location>
</feature>
<dbReference type="Proteomes" id="UP000035722">
    <property type="component" value="Unassembled WGS sequence"/>
</dbReference>
<keyword evidence="6 7" id="KW-0472">Membrane</keyword>
<reference evidence="10" key="1">
    <citation type="journal article" date="2014" name="Genome Announc.">
        <title>Genome Sequence of Arthrobacter siccitolerans 4J27, a Xeroprotectant-Producing Desiccation-Tolerant Microorganism.</title>
        <authorList>
            <person name="Manzanera M."/>
            <person name="Santa-Cruz-Calvo L."/>
            <person name="Vilchez J.I."/>
            <person name="Garcia-Fontana C."/>
            <person name="Silva-Castro G.A."/>
            <person name="Calvo C."/>
            <person name="Gonzalez-Lopez J."/>
        </authorList>
    </citation>
    <scope>NUCLEOTIDE SEQUENCE [LARGE SCALE GENOMIC DNA]</scope>
    <source>
        <strain evidence="10">4J27</strain>
    </source>
</reference>
<protein>
    <submittedName>
        <fullName evidence="9">Sugar (And other) transporter family protein</fullName>
    </submittedName>
</protein>
<feature type="transmembrane region" description="Helical" evidence="7">
    <location>
        <begin position="337"/>
        <end position="355"/>
    </location>
</feature>
<evidence type="ECO:0000256" key="1">
    <source>
        <dbReference type="ARBA" id="ARBA00004651"/>
    </source>
</evidence>
<dbReference type="PANTHER" id="PTHR43045">
    <property type="entry name" value="SHIKIMATE TRANSPORTER"/>
    <property type="match status" value="1"/>
</dbReference>
<dbReference type="GO" id="GO:0022857">
    <property type="term" value="F:transmembrane transporter activity"/>
    <property type="evidence" value="ECO:0007669"/>
    <property type="project" value="InterPro"/>
</dbReference>
<evidence type="ECO:0000256" key="4">
    <source>
        <dbReference type="ARBA" id="ARBA00022692"/>
    </source>
</evidence>
<evidence type="ECO:0000256" key="2">
    <source>
        <dbReference type="ARBA" id="ARBA00022448"/>
    </source>
</evidence>
<evidence type="ECO:0000256" key="7">
    <source>
        <dbReference type="SAM" id="Phobius"/>
    </source>
</evidence>
<organism evidence="9 10">
    <name type="scientific">Pseudarthrobacter siccitolerans</name>
    <dbReference type="NCBI Taxonomy" id="861266"/>
    <lineage>
        <taxon>Bacteria</taxon>
        <taxon>Bacillati</taxon>
        <taxon>Actinomycetota</taxon>
        <taxon>Actinomycetes</taxon>
        <taxon>Micrococcales</taxon>
        <taxon>Micrococcaceae</taxon>
        <taxon>Pseudarthrobacter</taxon>
    </lineage>
</organism>
<dbReference type="AlphaFoldDB" id="A0A024GY57"/>
<name>A0A024GY57_9MICC</name>
<comment type="caution">
    <text evidence="9">The sequence shown here is derived from an EMBL/GenBank/DDBJ whole genome shotgun (WGS) entry which is preliminary data.</text>
</comment>
<evidence type="ECO:0000313" key="10">
    <source>
        <dbReference type="Proteomes" id="UP000035722"/>
    </source>
</evidence>
<accession>A0A024GY57</accession>
<dbReference type="Pfam" id="PF07690">
    <property type="entry name" value="MFS_1"/>
    <property type="match status" value="1"/>
</dbReference>
<feature type="transmembrane region" description="Helical" evidence="7">
    <location>
        <begin position="179"/>
        <end position="202"/>
    </location>
</feature>
<evidence type="ECO:0000256" key="3">
    <source>
        <dbReference type="ARBA" id="ARBA00022475"/>
    </source>
</evidence>
<feature type="transmembrane region" description="Helical" evidence="7">
    <location>
        <begin position="307"/>
        <end position="325"/>
    </location>
</feature>
<evidence type="ECO:0000259" key="8">
    <source>
        <dbReference type="PROSITE" id="PS50850"/>
    </source>
</evidence>
<feature type="transmembrane region" description="Helical" evidence="7">
    <location>
        <begin position="214"/>
        <end position="233"/>
    </location>
</feature>
<dbReference type="InterPro" id="IPR036259">
    <property type="entry name" value="MFS_trans_sf"/>
</dbReference>
<feature type="transmembrane region" description="Helical" evidence="7">
    <location>
        <begin position="53"/>
        <end position="72"/>
    </location>
</feature>
<keyword evidence="10" id="KW-1185">Reference proteome</keyword>
<dbReference type="CDD" id="cd17369">
    <property type="entry name" value="MFS_ShiA_like"/>
    <property type="match status" value="1"/>
</dbReference>
<dbReference type="InterPro" id="IPR011701">
    <property type="entry name" value="MFS"/>
</dbReference>
<evidence type="ECO:0000313" key="9">
    <source>
        <dbReference type="EMBL" id="CCQ44419.1"/>
    </source>
</evidence>
<keyword evidence="3" id="KW-1003">Cell membrane</keyword>
<feature type="transmembrane region" description="Helical" evidence="7">
    <location>
        <begin position="428"/>
        <end position="450"/>
    </location>
</feature>
<feature type="transmembrane region" description="Helical" evidence="7">
    <location>
        <begin position="399"/>
        <end position="422"/>
    </location>
</feature>
<evidence type="ECO:0000256" key="5">
    <source>
        <dbReference type="ARBA" id="ARBA00022989"/>
    </source>
</evidence>
<dbReference type="GO" id="GO:0005886">
    <property type="term" value="C:plasma membrane"/>
    <property type="evidence" value="ECO:0007669"/>
    <property type="project" value="UniProtKB-SubCell"/>
</dbReference>
<keyword evidence="2" id="KW-0813">Transport</keyword>
<dbReference type="InterPro" id="IPR020846">
    <property type="entry name" value="MFS_dom"/>
</dbReference>
<evidence type="ECO:0000256" key="6">
    <source>
        <dbReference type="ARBA" id="ARBA00023136"/>
    </source>
</evidence>
<dbReference type="PROSITE" id="PS50850">
    <property type="entry name" value="MFS"/>
    <property type="match status" value="1"/>
</dbReference>
<feature type="transmembrane region" description="Helical" evidence="7">
    <location>
        <begin position="268"/>
        <end position="295"/>
    </location>
</feature>
<feature type="domain" description="Major facilitator superfamily (MFS) profile" evidence="8">
    <location>
        <begin position="41"/>
        <end position="455"/>
    </location>
</feature>